<organism evidence="1 2">
    <name type="scientific">Pleurodeles waltl</name>
    <name type="common">Iberian ribbed newt</name>
    <dbReference type="NCBI Taxonomy" id="8319"/>
    <lineage>
        <taxon>Eukaryota</taxon>
        <taxon>Metazoa</taxon>
        <taxon>Chordata</taxon>
        <taxon>Craniata</taxon>
        <taxon>Vertebrata</taxon>
        <taxon>Euteleostomi</taxon>
        <taxon>Amphibia</taxon>
        <taxon>Batrachia</taxon>
        <taxon>Caudata</taxon>
        <taxon>Salamandroidea</taxon>
        <taxon>Salamandridae</taxon>
        <taxon>Pleurodelinae</taxon>
        <taxon>Pleurodeles</taxon>
    </lineage>
</organism>
<evidence type="ECO:0000313" key="2">
    <source>
        <dbReference type="Proteomes" id="UP001066276"/>
    </source>
</evidence>
<evidence type="ECO:0000313" key="1">
    <source>
        <dbReference type="EMBL" id="KAJ1094243.1"/>
    </source>
</evidence>
<dbReference type="AlphaFoldDB" id="A0AAV7LZJ0"/>
<comment type="caution">
    <text evidence="1">The sequence shown here is derived from an EMBL/GenBank/DDBJ whole genome shotgun (WGS) entry which is preliminary data.</text>
</comment>
<keyword evidence="2" id="KW-1185">Reference proteome</keyword>
<gene>
    <name evidence="1" type="ORF">NDU88_007321</name>
</gene>
<proteinExistence type="predicted"/>
<sequence length="135" mass="14705">MPGTKALYKRACRVRRPQVALFIAPRGPVVTKALYNRACVVRRPQVGAFEMTIRTPLVSAPPRVSINKALSCAQGQRVSPRTCRVAGSDGRRGGQQRPLGRCPVPGRSWGRRAVQGRRKSAFTTAHNLGATKMVS</sequence>
<dbReference type="EMBL" id="JANPWB010000015">
    <property type="protein sequence ID" value="KAJ1094243.1"/>
    <property type="molecule type" value="Genomic_DNA"/>
</dbReference>
<protein>
    <submittedName>
        <fullName evidence="1">Uncharacterized protein</fullName>
    </submittedName>
</protein>
<dbReference type="Proteomes" id="UP001066276">
    <property type="component" value="Chromosome 11"/>
</dbReference>
<reference evidence="1" key="1">
    <citation type="journal article" date="2022" name="bioRxiv">
        <title>Sequencing and chromosome-scale assembly of the giantPleurodeles waltlgenome.</title>
        <authorList>
            <person name="Brown T."/>
            <person name="Elewa A."/>
            <person name="Iarovenko S."/>
            <person name="Subramanian E."/>
            <person name="Araus A.J."/>
            <person name="Petzold A."/>
            <person name="Susuki M."/>
            <person name="Suzuki K.-i.T."/>
            <person name="Hayashi T."/>
            <person name="Toyoda A."/>
            <person name="Oliveira C."/>
            <person name="Osipova E."/>
            <person name="Leigh N.D."/>
            <person name="Simon A."/>
            <person name="Yun M.H."/>
        </authorList>
    </citation>
    <scope>NUCLEOTIDE SEQUENCE</scope>
    <source>
        <strain evidence="1">20211129_DDA</strain>
        <tissue evidence="1">Liver</tissue>
    </source>
</reference>
<accession>A0AAV7LZJ0</accession>
<name>A0AAV7LZJ0_PLEWA</name>